<evidence type="ECO:0000313" key="3">
    <source>
        <dbReference type="Proteomes" id="UP000516696"/>
    </source>
</evidence>
<dbReference type="InterPro" id="IPR008841">
    <property type="entry name" value="Siphovirus-type_tail_N"/>
</dbReference>
<dbReference type="NCBIfam" id="TIGR01633">
    <property type="entry name" value="phi3626_gp14_N"/>
    <property type="match status" value="1"/>
</dbReference>
<proteinExistence type="predicted"/>
<dbReference type="AlphaFoldDB" id="A0AAE7MNS1"/>
<sequence>MISDLEIKLNDFSLSDYFDLTDEPDRGLFPEVQHELVQMAQSNGSSIVNKRLGHRIITLPLFALSGNFRQTKDDLANILFKNGKQKLWFSDEPDRYWFVELTGESSWKRSLENKGEAFGELKFLCDDGLAYATESRSFPFSNSNDGILTTIKNNGTFNTTVDFNVNFLSDANSIAFVSGEKVLQLGSAEAPDSSGEVPKTELVLKDQMTSSTSAQWNINQARIRRNESAGDHTSKRMGSLKYDSTGTWVNSTGSVTDEDKFWHGPSISRDIIEMENWEVWSAVTFKSTGGGKSEAAQEGLMEINVLDEDNNFLMGLQLMDGYPSLDKVSWTFFIGDNVVDWGYFPSSVMKSGGGFYGQVIFKKVDNKFSFKIARVSNNKETWRVTRETVNNTIATLSAKRVSYYMATYGKQPAYNMGVSFCQIKKINSLDPLNVPLTFYEGDYLQVIDNKIYLNSVLSGDYRVVGSSNVFTVDASSTTPIYCVTDGDVTATAEIRERFV</sequence>
<dbReference type="InterPro" id="IPR006520">
    <property type="entry name" value="Dit_BPSPP_N"/>
</dbReference>
<accession>A0AAE7MNS1</accession>
<gene>
    <name evidence="2" type="ORF">EGM181_05875</name>
</gene>
<reference evidence="2 3" key="1">
    <citation type="submission" date="2020-03" db="EMBL/GenBank/DDBJ databases">
        <title>Characterization of ganglioside-mimicking enterococci.</title>
        <authorList>
            <person name="Patry R.T."/>
            <person name="Nothaft H."/>
            <person name="Bridger R."/>
            <person name="Shajahan A."/>
            <person name="Huynh S."/>
            <person name="Sanchez S."/>
            <person name="Azadi P."/>
            <person name="Cooper K."/>
            <person name="Miller W.G."/>
            <person name="Parker C.T."/>
            <person name="Wells L."/>
            <person name="Szymanski C.M."/>
        </authorList>
    </citation>
    <scope>NUCLEOTIDE SEQUENCE [LARGE SCALE GENOMIC DNA]</scope>
    <source>
        <strain evidence="2 3">EGM181</strain>
    </source>
</reference>
<dbReference type="Gene3D" id="2.40.30.200">
    <property type="match status" value="1"/>
</dbReference>
<dbReference type="Proteomes" id="UP000516696">
    <property type="component" value="Chromosome"/>
</dbReference>
<feature type="domain" description="Siphovirus-type tail component RIFT-related" evidence="1">
    <location>
        <begin position="26"/>
        <end position="125"/>
    </location>
</feature>
<evidence type="ECO:0000313" key="2">
    <source>
        <dbReference type="EMBL" id="QOG26816.1"/>
    </source>
</evidence>
<organism evidence="2 3">
    <name type="scientific">Enterococcus gallinarum</name>
    <dbReference type="NCBI Taxonomy" id="1353"/>
    <lineage>
        <taxon>Bacteria</taxon>
        <taxon>Bacillati</taxon>
        <taxon>Bacillota</taxon>
        <taxon>Bacilli</taxon>
        <taxon>Lactobacillales</taxon>
        <taxon>Enterococcaceae</taxon>
        <taxon>Enterococcus</taxon>
    </lineage>
</organism>
<name>A0AAE7MNS1_ENTGA</name>
<evidence type="ECO:0000259" key="1">
    <source>
        <dbReference type="Pfam" id="PF05709"/>
    </source>
</evidence>
<dbReference type="EMBL" id="CP050485">
    <property type="protein sequence ID" value="QOG26816.1"/>
    <property type="molecule type" value="Genomic_DNA"/>
</dbReference>
<dbReference type="Pfam" id="PF05709">
    <property type="entry name" value="Sipho_tail"/>
    <property type="match status" value="1"/>
</dbReference>
<dbReference type="RefSeq" id="WP_113850020.1">
    <property type="nucleotide sequence ID" value="NZ_CP050485.1"/>
</dbReference>
<protein>
    <recommendedName>
        <fullName evidence="1">Siphovirus-type tail component RIFT-related domain-containing protein</fullName>
    </recommendedName>
</protein>